<proteinExistence type="predicted"/>
<comment type="caution">
    <text evidence="2">The sequence shown here is derived from an EMBL/GenBank/DDBJ whole genome shotgun (WGS) entry which is preliminary data.</text>
</comment>
<accession>A0AAU9JKX4</accession>
<gene>
    <name evidence="2" type="ORF">BSTOLATCC_MIC41882</name>
</gene>
<feature type="compositionally biased region" description="Basic and acidic residues" evidence="1">
    <location>
        <begin position="292"/>
        <end position="301"/>
    </location>
</feature>
<dbReference type="EMBL" id="CAJZBQ010000041">
    <property type="protein sequence ID" value="CAG9326608.1"/>
    <property type="molecule type" value="Genomic_DNA"/>
</dbReference>
<dbReference type="AlphaFoldDB" id="A0AAU9JKX4"/>
<protein>
    <submittedName>
        <fullName evidence="2">Uncharacterized protein</fullName>
    </submittedName>
</protein>
<sequence>MGCGSSTEQNPATLNKPTINPSLTPVEKPKISLSVETQKCQSFFPAKIPAQNISTESQTERESFISAQETQTEVIEYDDKQTGTLEIASEGLEWNETETQTENENPDEDLGNEIKKICINFNIVNEDSKNDEIIGVIETIIQQWKEMGNVHQHLHTRTEPNLMDSIMLKREDPNNVSLSTLISDGKLTPLPGNKVKVVTRQPIVKTKISAESHGRKGPAAKEETVESKINTRNALLKLVKSTSPSPDHILKTRFDEEPKKNMSPFPFLKKRKSIESKPLSVFDPLRFKLQEKVKKPGDKSPKRLSLNEDMLGSLLGGALTPDPSDN</sequence>
<evidence type="ECO:0000313" key="2">
    <source>
        <dbReference type="EMBL" id="CAG9326608.1"/>
    </source>
</evidence>
<reference evidence="2" key="1">
    <citation type="submission" date="2021-09" db="EMBL/GenBank/DDBJ databases">
        <authorList>
            <consortium name="AG Swart"/>
            <person name="Singh M."/>
            <person name="Singh A."/>
            <person name="Seah K."/>
            <person name="Emmerich C."/>
        </authorList>
    </citation>
    <scope>NUCLEOTIDE SEQUENCE</scope>
    <source>
        <strain evidence="2">ATCC30299</strain>
    </source>
</reference>
<dbReference type="Proteomes" id="UP001162131">
    <property type="component" value="Unassembled WGS sequence"/>
</dbReference>
<organism evidence="2 3">
    <name type="scientific">Blepharisma stoltei</name>
    <dbReference type="NCBI Taxonomy" id="1481888"/>
    <lineage>
        <taxon>Eukaryota</taxon>
        <taxon>Sar</taxon>
        <taxon>Alveolata</taxon>
        <taxon>Ciliophora</taxon>
        <taxon>Postciliodesmatophora</taxon>
        <taxon>Heterotrichea</taxon>
        <taxon>Heterotrichida</taxon>
        <taxon>Blepharismidae</taxon>
        <taxon>Blepharisma</taxon>
    </lineage>
</organism>
<feature type="region of interest" description="Disordered" evidence="1">
    <location>
        <begin position="292"/>
        <end position="326"/>
    </location>
</feature>
<feature type="region of interest" description="Disordered" evidence="1">
    <location>
        <begin position="1"/>
        <end position="25"/>
    </location>
</feature>
<feature type="compositionally biased region" description="Polar residues" evidence="1">
    <location>
        <begin position="1"/>
        <end position="23"/>
    </location>
</feature>
<name>A0AAU9JKX4_9CILI</name>
<evidence type="ECO:0000313" key="3">
    <source>
        <dbReference type="Proteomes" id="UP001162131"/>
    </source>
</evidence>
<keyword evidence="3" id="KW-1185">Reference proteome</keyword>
<evidence type="ECO:0000256" key="1">
    <source>
        <dbReference type="SAM" id="MobiDB-lite"/>
    </source>
</evidence>